<dbReference type="OrthoDB" id="4257848at2"/>
<proteinExistence type="predicted"/>
<gene>
    <name evidence="1" type="ORF">FF041_28060</name>
</gene>
<dbReference type="Proteomes" id="UP000419138">
    <property type="component" value="Unassembled WGS sequence"/>
</dbReference>
<keyword evidence="2" id="KW-1185">Reference proteome</keyword>
<sequence length="83" mass="9037">MTARMSGALAVDFGDGYEIKRGDLTGHIEYRRPPRAVYACLRCGTQEGPVTGPLAVRRFVDTVRAVHATRCHPAAPITERQAA</sequence>
<dbReference type="RefSeq" id="WP_153525394.1">
    <property type="nucleotide sequence ID" value="NZ_JBEPDZ010000025.1"/>
</dbReference>
<accession>A0A646KS97</accession>
<evidence type="ECO:0000313" key="2">
    <source>
        <dbReference type="Proteomes" id="UP000419138"/>
    </source>
</evidence>
<organism evidence="1 2">
    <name type="scientific">Streptomyces jumonjinensis</name>
    <dbReference type="NCBI Taxonomy" id="1945"/>
    <lineage>
        <taxon>Bacteria</taxon>
        <taxon>Bacillati</taxon>
        <taxon>Actinomycetota</taxon>
        <taxon>Actinomycetes</taxon>
        <taxon>Kitasatosporales</taxon>
        <taxon>Streptomycetaceae</taxon>
        <taxon>Streptomyces</taxon>
    </lineage>
</organism>
<protein>
    <recommendedName>
        <fullName evidence="3">Transposase</fullName>
    </recommendedName>
</protein>
<evidence type="ECO:0000313" key="1">
    <source>
        <dbReference type="EMBL" id="MQT03886.1"/>
    </source>
</evidence>
<dbReference type="AlphaFoldDB" id="A0A646KS97"/>
<dbReference type="EMBL" id="VCLA01000180">
    <property type="protein sequence ID" value="MQT03886.1"/>
    <property type="molecule type" value="Genomic_DNA"/>
</dbReference>
<reference evidence="1 2" key="1">
    <citation type="submission" date="2019-05" db="EMBL/GenBank/DDBJ databases">
        <title>Comparative genomics and metabolomics analyses of clavulanic acid producing Streptomyces species provides insight into specialized metabolism and evolution of beta-lactam biosynthetic gene clusters.</title>
        <authorList>
            <person name="Moore M.A."/>
            <person name="Cruz-Morales P."/>
            <person name="Barona Gomez F."/>
            <person name="Kapil T."/>
        </authorList>
    </citation>
    <scope>NUCLEOTIDE SEQUENCE [LARGE SCALE GENOMIC DNA]</scope>
    <source>
        <strain evidence="1 2">NRRL 5741</strain>
    </source>
</reference>
<comment type="caution">
    <text evidence="1">The sequence shown here is derived from an EMBL/GenBank/DDBJ whole genome shotgun (WGS) entry which is preliminary data.</text>
</comment>
<evidence type="ECO:0008006" key="3">
    <source>
        <dbReference type="Google" id="ProtNLM"/>
    </source>
</evidence>
<name>A0A646KS97_STRJU</name>